<organism evidence="3 4">
    <name type="scientific">Terrapene triunguis</name>
    <name type="common">Three-toed box turtle</name>
    <dbReference type="NCBI Taxonomy" id="2587831"/>
    <lineage>
        <taxon>Eukaryota</taxon>
        <taxon>Metazoa</taxon>
        <taxon>Chordata</taxon>
        <taxon>Craniata</taxon>
        <taxon>Vertebrata</taxon>
        <taxon>Euteleostomi</taxon>
        <taxon>Archelosauria</taxon>
        <taxon>Testudinata</taxon>
        <taxon>Testudines</taxon>
        <taxon>Cryptodira</taxon>
        <taxon>Durocryptodira</taxon>
        <taxon>Testudinoidea</taxon>
        <taxon>Emydidae</taxon>
        <taxon>Terrapene</taxon>
    </lineage>
</organism>
<dbReference type="InterPro" id="IPR000164">
    <property type="entry name" value="Histone_H3/CENP-A"/>
</dbReference>
<dbReference type="GO" id="GO:0030527">
    <property type="term" value="F:structural constituent of chromatin"/>
    <property type="evidence" value="ECO:0007669"/>
    <property type="project" value="InterPro"/>
</dbReference>
<protein>
    <recommendedName>
        <fullName evidence="2">Core Histone H2A/H2B/H3 domain-containing protein</fullName>
    </recommendedName>
</protein>
<dbReference type="PRINTS" id="PR00622">
    <property type="entry name" value="HISTONEH3"/>
</dbReference>
<dbReference type="GO" id="GO:0000786">
    <property type="term" value="C:nucleosome"/>
    <property type="evidence" value="ECO:0007669"/>
    <property type="project" value="InterPro"/>
</dbReference>
<accession>A0A674IRN9</accession>
<dbReference type="GO" id="GO:0046982">
    <property type="term" value="F:protein heterodimerization activity"/>
    <property type="evidence" value="ECO:0007669"/>
    <property type="project" value="InterPro"/>
</dbReference>
<dbReference type="InterPro" id="IPR007125">
    <property type="entry name" value="H2A/H2B/H3"/>
</dbReference>
<keyword evidence="4" id="KW-1185">Reference proteome</keyword>
<evidence type="ECO:0000256" key="1">
    <source>
        <dbReference type="ARBA" id="ARBA00010343"/>
    </source>
</evidence>
<reference evidence="3" key="1">
    <citation type="submission" date="2025-08" db="UniProtKB">
        <authorList>
            <consortium name="Ensembl"/>
        </authorList>
    </citation>
    <scope>IDENTIFICATION</scope>
</reference>
<dbReference type="GO" id="GO:0003677">
    <property type="term" value="F:DNA binding"/>
    <property type="evidence" value="ECO:0007669"/>
    <property type="project" value="InterPro"/>
</dbReference>
<sequence>MARAKQIVSKLSLQRAQWSKQLGKKGRTNAYSYTLEKVKKPAHDRLHTEVFWQSRGSLNSTEMLLPKRSFQRLSKVVIQSSGGSRLRVQLPTYLALQEATEAYLVQLCEDWKLCALHAKRVTVASSDVHLVRCLRGARA</sequence>
<dbReference type="Gene3D" id="1.10.20.10">
    <property type="entry name" value="Histone, subunit A"/>
    <property type="match status" value="1"/>
</dbReference>
<dbReference type="SUPFAM" id="SSF47113">
    <property type="entry name" value="Histone-fold"/>
    <property type="match status" value="1"/>
</dbReference>
<dbReference type="GeneTree" id="ENSGT01050000246662"/>
<feature type="domain" description="Core Histone H2A/H2B/H3" evidence="2">
    <location>
        <begin position="55"/>
        <end position="134"/>
    </location>
</feature>
<dbReference type="Proteomes" id="UP000472274">
    <property type="component" value="Unplaced"/>
</dbReference>
<dbReference type="Ensembl" id="ENSTMTT00000010713.1">
    <property type="protein sequence ID" value="ENSTMTP00000010362.1"/>
    <property type="gene ID" value="ENSTMTG00000007552.1"/>
</dbReference>
<reference evidence="3" key="2">
    <citation type="submission" date="2025-09" db="UniProtKB">
        <authorList>
            <consortium name="Ensembl"/>
        </authorList>
    </citation>
    <scope>IDENTIFICATION</scope>
</reference>
<dbReference type="InterPro" id="IPR009072">
    <property type="entry name" value="Histone-fold"/>
</dbReference>
<evidence type="ECO:0000313" key="4">
    <source>
        <dbReference type="Proteomes" id="UP000472274"/>
    </source>
</evidence>
<dbReference type="SMART" id="SM00428">
    <property type="entry name" value="H3"/>
    <property type="match status" value="1"/>
</dbReference>
<dbReference type="AlphaFoldDB" id="A0A674IRN9"/>
<dbReference type="Pfam" id="PF00125">
    <property type="entry name" value="Histone"/>
    <property type="match status" value="1"/>
</dbReference>
<proteinExistence type="inferred from homology"/>
<dbReference type="InParanoid" id="A0A674IRN9"/>
<comment type="similarity">
    <text evidence="1">Belongs to the histone H3 family.</text>
</comment>
<evidence type="ECO:0000313" key="3">
    <source>
        <dbReference type="Ensembl" id="ENSTMTP00000010362.1"/>
    </source>
</evidence>
<dbReference type="PANTHER" id="PTHR11426">
    <property type="entry name" value="HISTONE H3"/>
    <property type="match status" value="1"/>
</dbReference>
<evidence type="ECO:0000259" key="2">
    <source>
        <dbReference type="Pfam" id="PF00125"/>
    </source>
</evidence>
<name>A0A674IRN9_9SAUR</name>